<accession>A0A3B7MJM9</accession>
<dbReference type="Proteomes" id="UP000261812">
    <property type="component" value="Chromosome"/>
</dbReference>
<reference evidence="2" key="1">
    <citation type="submission" date="2018-09" db="EMBL/GenBank/DDBJ databases">
        <title>Complete genome sequence of thermophilic cyanobacteria strain Thermosynechococcus elongatus PKUAC-SCTE542.</title>
        <authorList>
            <person name="Liang Y."/>
            <person name="Tang J."/>
            <person name="Daroch M."/>
        </authorList>
    </citation>
    <scope>NUCLEOTIDE SEQUENCE [LARGE SCALE GENOMIC DNA]</scope>
    <source>
        <strain evidence="2">E542</strain>
    </source>
</reference>
<evidence type="ECO:0000313" key="1">
    <source>
        <dbReference type="EMBL" id="AXY67386.1"/>
    </source>
</evidence>
<organism evidence="1 2">
    <name type="scientific">Thermosynechococcus sichuanensis E542</name>
    <dbReference type="NCBI Taxonomy" id="2016101"/>
    <lineage>
        <taxon>Bacteria</taxon>
        <taxon>Bacillati</taxon>
        <taxon>Cyanobacteriota</taxon>
        <taxon>Cyanophyceae</taxon>
        <taxon>Acaryochloridales</taxon>
        <taxon>Thermosynechococcaceae</taxon>
        <taxon>Thermosynechococcus</taxon>
        <taxon>Thermosynechococcus sichuanensis</taxon>
    </lineage>
</organism>
<sequence length="101" mass="11987">MSEWQKVEWTMDDHEWQAIANSRRQIEQSWHRTVHRVQVPSRTTSKPLDAITMPAVSHPRSIQPIGIQPWQAEFTKERFASRSRLPLKRSQVELPQFASRR</sequence>
<dbReference type="AlphaFoldDB" id="A0A3B7MJM9"/>
<keyword evidence="2" id="KW-1185">Reference proteome</keyword>
<dbReference type="KEGG" id="tsq:D3A95_02155"/>
<evidence type="ECO:0000313" key="2">
    <source>
        <dbReference type="Proteomes" id="UP000261812"/>
    </source>
</evidence>
<dbReference type="EMBL" id="CP032152">
    <property type="protein sequence ID" value="AXY67386.1"/>
    <property type="molecule type" value="Genomic_DNA"/>
</dbReference>
<protein>
    <submittedName>
        <fullName evidence="1">Uncharacterized protein</fullName>
    </submittedName>
</protein>
<gene>
    <name evidence="1" type="ORF">D3A95_02155</name>
</gene>
<proteinExistence type="predicted"/>
<name>A0A3B7MJM9_9CYAN</name>